<sequence length="684" mass="75560">MRVSSLPHNEPLITRLIHYHNLMCHAFERLRVIREYRSPRTIRSFTKVFIFLMPIVLSPYYVHMGIKSGNTWSPYYIAVLTSFIFGTLQGVQDVLDDPFDGISEDDINLGPLEDWTCQSLLTDRTITVGRFTVTTKGQEGRKMELSDIDEDEGRSPMPSHPVKVPHKRKSILRKPSFRKEEHCENFAQAHRTAPLYPAAASRIEDLTRRGLTGSTTILPGMKLKRSNSDTLMANASSASLDQEFRRAQEADGSGRDSKRVTFLTESRDLYDGDDESEHGNSVFVSTRSLSDPPKYSRPTWRSDESEPLILLDSRSGSSDMGTSALNTPDRERKNLGLDFYEGLNKSPGTSLVDARKVKKHSNPPLANLFSVNSVESADCADGPVPPKPSQPISMPSSLQNLFGSPQNQKLEKPPSGSKSFSSERPRPFALPMSPLAREESSSSSRSFPAPRVSCSAPCSPEQERRNSFRQISDPVTPSHENAAVLSSKPRTRQRKTSANIPLSKNSGDSPSGNSRFAVDTTSRTPTVQEAESLLSPSRRKSSSGSSRLLVSPDPQAPAVNNSAQVAQAPLADENFSIETPAPSKPVNTPISRENLALYQYNVAQMFNVAKRSNSVIDSEREDKPLVSSNIPNYGLTDSSPPPSRFKVNSPQKISQETKQQSEDEEEPDSFQLLTVDGGSTEVFI</sequence>
<accession>A0A3M6ULI8</accession>
<feature type="compositionally biased region" description="Polar residues" evidence="1">
    <location>
        <begin position="468"/>
        <end position="479"/>
    </location>
</feature>
<keyword evidence="4" id="KW-1185">Reference proteome</keyword>
<feature type="region of interest" description="Disordered" evidence="1">
    <location>
        <begin position="376"/>
        <end position="562"/>
    </location>
</feature>
<feature type="compositionally biased region" description="Low complexity" evidence="1">
    <location>
        <begin position="532"/>
        <end position="551"/>
    </location>
</feature>
<feature type="compositionally biased region" description="Polar residues" evidence="1">
    <location>
        <begin position="496"/>
        <end position="529"/>
    </location>
</feature>
<organism evidence="3 4">
    <name type="scientific">Pocillopora damicornis</name>
    <name type="common">Cauliflower coral</name>
    <name type="synonym">Millepora damicornis</name>
    <dbReference type="NCBI Taxonomy" id="46731"/>
    <lineage>
        <taxon>Eukaryota</taxon>
        <taxon>Metazoa</taxon>
        <taxon>Cnidaria</taxon>
        <taxon>Anthozoa</taxon>
        <taxon>Hexacorallia</taxon>
        <taxon>Scleractinia</taxon>
        <taxon>Astrocoeniina</taxon>
        <taxon>Pocilloporidae</taxon>
        <taxon>Pocillopora</taxon>
    </lineage>
</organism>
<evidence type="ECO:0000313" key="3">
    <source>
        <dbReference type="EMBL" id="RMX54537.1"/>
    </source>
</evidence>
<feature type="compositionally biased region" description="Polar residues" evidence="1">
    <location>
        <begin position="314"/>
        <end position="326"/>
    </location>
</feature>
<gene>
    <name evidence="3" type="ORF">pdam_00004597</name>
</gene>
<dbReference type="STRING" id="46731.A0A3M6ULI8"/>
<proteinExistence type="predicted"/>
<feature type="compositionally biased region" description="Polar residues" evidence="1">
    <location>
        <begin position="626"/>
        <end position="638"/>
    </location>
</feature>
<feature type="compositionally biased region" description="Polar residues" evidence="1">
    <location>
        <begin position="390"/>
        <end position="408"/>
    </location>
</feature>
<evidence type="ECO:0000313" key="4">
    <source>
        <dbReference type="Proteomes" id="UP000275408"/>
    </source>
</evidence>
<dbReference type="EMBL" id="RCHS01001247">
    <property type="protein sequence ID" value="RMX54537.1"/>
    <property type="molecule type" value="Genomic_DNA"/>
</dbReference>
<feature type="region of interest" description="Disordered" evidence="1">
    <location>
        <begin position="269"/>
        <end position="332"/>
    </location>
</feature>
<evidence type="ECO:0000256" key="1">
    <source>
        <dbReference type="SAM" id="MobiDB-lite"/>
    </source>
</evidence>
<protein>
    <submittedName>
        <fullName evidence="3">Uncharacterized protein</fullName>
    </submittedName>
</protein>
<dbReference type="Proteomes" id="UP000275408">
    <property type="component" value="Unassembled WGS sequence"/>
</dbReference>
<dbReference type="OrthoDB" id="5974442at2759"/>
<name>A0A3M6ULI8_POCDA</name>
<dbReference type="AlphaFoldDB" id="A0A3M6ULI8"/>
<feature type="region of interest" description="Disordered" evidence="1">
    <location>
        <begin position="139"/>
        <end position="168"/>
    </location>
</feature>
<feature type="region of interest" description="Disordered" evidence="1">
    <location>
        <begin position="613"/>
        <end position="679"/>
    </location>
</feature>
<comment type="caution">
    <text evidence="3">The sequence shown here is derived from an EMBL/GenBank/DDBJ whole genome shotgun (WGS) entry which is preliminary data.</text>
</comment>
<evidence type="ECO:0000256" key="2">
    <source>
        <dbReference type="SAM" id="Phobius"/>
    </source>
</evidence>
<reference evidence="3 4" key="1">
    <citation type="journal article" date="2018" name="Sci. Rep.">
        <title>Comparative analysis of the Pocillopora damicornis genome highlights role of immune system in coral evolution.</title>
        <authorList>
            <person name="Cunning R."/>
            <person name="Bay R.A."/>
            <person name="Gillette P."/>
            <person name="Baker A.C."/>
            <person name="Traylor-Knowles N."/>
        </authorList>
    </citation>
    <scope>NUCLEOTIDE SEQUENCE [LARGE SCALE GENOMIC DNA]</scope>
    <source>
        <strain evidence="3">RSMAS</strain>
        <tissue evidence="3">Whole animal</tissue>
    </source>
</reference>
<dbReference type="PANTHER" id="PTHR36970">
    <property type="entry name" value="UNNAMED PRODUCT"/>
    <property type="match status" value="1"/>
</dbReference>
<keyword evidence="2" id="KW-0812">Transmembrane</keyword>
<feature type="transmembrane region" description="Helical" evidence="2">
    <location>
        <begin position="44"/>
        <end position="62"/>
    </location>
</feature>
<keyword evidence="2" id="KW-0472">Membrane</keyword>
<dbReference type="PANTHER" id="PTHR36970:SF1">
    <property type="entry name" value="BESTROPHIN HOMOLOG"/>
    <property type="match status" value="1"/>
</dbReference>
<feature type="compositionally biased region" description="Polar residues" evidence="1">
    <location>
        <begin position="646"/>
        <end position="658"/>
    </location>
</feature>
<keyword evidence="2" id="KW-1133">Transmembrane helix</keyword>